<dbReference type="EMBL" id="PVTF01000021">
    <property type="protein sequence ID" value="PRY32429.1"/>
    <property type="molecule type" value="Genomic_DNA"/>
</dbReference>
<gene>
    <name evidence="1" type="ORF">CLV43_12123</name>
</gene>
<name>A0A2T0SG98_9PSEU</name>
<keyword evidence="2" id="KW-1185">Reference proteome</keyword>
<comment type="caution">
    <text evidence="1">The sequence shown here is derived from an EMBL/GenBank/DDBJ whole genome shotgun (WGS) entry which is preliminary data.</text>
</comment>
<organism evidence="1 2">
    <name type="scientific">Umezawaea tangerina</name>
    <dbReference type="NCBI Taxonomy" id="84725"/>
    <lineage>
        <taxon>Bacteria</taxon>
        <taxon>Bacillati</taxon>
        <taxon>Actinomycetota</taxon>
        <taxon>Actinomycetes</taxon>
        <taxon>Pseudonocardiales</taxon>
        <taxon>Pseudonocardiaceae</taxon>
        <taxon>Umezawaea</taxon>
    </lineage>
</organism>
<dbReference type="Proteomes" id="UP000239494">
    <property type="component" value="Unassembled WGS sequence"/>
</dbReference>
<reference evidence="1 2" key="1">
    <citation type="submission" date="2018-03" db="EMBL/GenBank/DDBJ databases">
        <title>Genomic Encyclopedia of Archaeal and Bacterial Type Strains, Phase II (KMG-II): from individual species to whole genera.</title>
        <authorList>
            <person name="Goeker M."/>
        </authorList>
    </citation>
    <scope>NUCLEOTIDE SEQUENCE [LARGE SCALE GENOMIC DNA]</scope>
    <source>
        <strain evidence="1 2">DSM 44720</strain>
    </source>
</reference>
<sequence length="88" mass="9575">MVRRSALVELCSGYCLHSTVWTGTIRVARTGGEFRCLPICVQGAFPLFLGRAELDRVVADLENFRTALLSQPDRLFGGDLGAFARATG</sequence>
<accession>A0A2T0SG98</accession>
<dbReference type="AlphaFoldDB" id="A0A2T0SG98"/>
<evidence type="ECO:0000313" key="2">
    <source>
        <dbReference type="Proteomes" id="UP000239494"/>
    </source>
</evidence>
<evidence type="ECO:0000313" key="1">
    <source>
        <dbReference type="EMBL" id="PRY32429.1"/>
    </source>
</evidence>
<protein>
    <submittedName>
        <fullName evidence="1">Uncharacterized protein</fullName>
    </submittedName>
</protein>
<proteinExistence type="predicted"/>